<evidence type="ECO:0000313" key="1">
    <source>
        <dbReference type="EMBL" id="ALN55754.1"/>
    </source>
</evidence>
<dbReference type="PATRIC" id="fig|69.6.peg.393"/>
<protein>
    <submittedName>
        <fullName evidence="1">Fucose-binding lectin II</fullName>
    </submittedName>
</protein>
<dbReference type="AlphaFoldDB" id="A0A0S2DB58"/>
<reference evidence="1 2" key="1">
    <citation type="submission" date="2015-11" db="EMBL/GenBank/DDBJ databases">
        <title>Genome sequences of Lysobacter enzymogenes strain C3 and Lysobacter antibioticus ATCC 29479.</title>
        <authorList>
            <person name="Kobayashi D.Y."/>
        </authorList>
    </citation>
    <scope>NUCLEOTIDE SEQUENCE [LARGE SCALE GENOMIC DNA]</scope>
    <source>
        <strain evidence="1 2">C3</strain>
    </source>
</reference>
<sequence length="141" mass="15020">MAGIQWSAPQSLAYIPTGKLVTFTAMHQAEYTQYVQIIDANNRPISFYCLDGSQATFPISGSGVNVGFLQNGAGRFTMAAGLQVQFGSSGSKVPLVSAGNPVQFFINGSVFGGGTLYVTEDGGDMDYNDTSFVIQWYAYVG</sequence>
<dbReference type="GO" id="GO:0030246">
    <property type="term" value="F:carbohydrate binding"/>
    <property type="evidence" value="ECO:0007669"/>
    <property type="project" value="UniProtKB-KW"/>
</dbReference>
<keyword evidence="1" id="KW-0430">Lectin</keyword>
<evidence type="ECO:0000313" key="2">
    <source>
        <dbReference type="Proteomes" id="UP000061569"/>
    </source>
</evidence>
<organism evidence="1 2">
    <name type="scientific">Lysobacter enzymogenes</name>
    <dbReference type="NCBI Taxonomy" id="69"/>
    <lineage>
        <taxon>Bacteria</taxon>
        <taxon>Pseudomonadati</taxon>
        <taxon>Pseudomonadota</taxon>
        <taxon>Gammaproteobacteria</taxon>
        <taxon>Lysobacterales</taxon>
        <taxon>Lysobacteraceae</taxon>
        <taxon>Lysobacter</taxon>
    </lineage>
</organism>
<dbReference type="OrthoDB" id="6022587at2"/>
<gene>
    <name evidence="1" type="ORF">GLE_0396</name>
</gene>
<dbReference type="Gene3D" id="2.60.120.400">
    <property type="entry name" value="Calcium-mediated lectin"/>
    <property type="match status" value="1"/>
</dbReference>
<accession>A0A0S2DB58</accession>
<name>A0A0S2DB58_LYSEN</name>
<proteinExistence type="predicted"/>
<dbReference type="EMBL" id="CP013140">
    <property type="protein sequence ID" value="ALN55754.1"/>
    <property type="molecule type" value="Genomic_DNA"/>
</dbReference>
<dbReference type="Proteomes" id="UP000061569">
    <property type="component" value="Chromosome"/>
</dbReference>
<dbReference type="KEGG" id="lez:GLE_0396"/>
<dbReference type="InterPro" id="IPR036684">
    <property type="entry name" value="Ca_lectin_sf"/>
</dbReference>